<dbReference type="PANTHER" id="PTHR32166:SF121">
    <property type="entry name" value="DUF659 DOMAIN-CONTAINING PROTEIN"/>
    <property type="match status" value="1"/>
</dbReference>
<feature type="region of interest" description="Disordered" evidence="1">
    <location>
        <begin position="1"/>
        <end position="35"/>
    </location>
</feature>
<sequence length="502" mass="57962">MPINPSLSIVPRQQLPLRPPPTRRNTQTSPTDSRYKPIAKGGGIHIMKQHLAGVKVNIGPCKSVPPDVRFRMENYLQEFMNSKKATQKAYEYRNRYDPNVSQFEGDMDGKKEIQLLVNSYCAIWAKVGCTIMGDGWTDNRQRTLINFLVYCLEGISFVKSVDASDIVNDATNLFMLFDEVIEWVGPLNVVHIVIDNAANYVAMGRLISRKHKHINWSPCAAYCLNLIFKDIGKMDNVAELVRRASKVIIFVYNHVALLSWLRKKKKKNGWIEILRPGATCFTITFIALKSLHDHKHDLQALMTSKFFVDSRYSKDNKSKVAISIILDNRFWNDCLIVVNLMSPLMRLLHIDDCDERPSMGYVYEGMYRVRLGIKKLFNYNKRLYKPYTEIIKQRWDQQLKKSIHLAAYWLNPCFQYDQENFCNKSTIIRGVMNVIDQKVLKGKLDTMNEMKLFHDRLGSFGRELTYSSHEDGGVVAIEGLDVDNFGFPDAHFQSPYSNFQNE</sequence>
<gene>
    <name evidence="3" type="ORF">VITISV_014304</name>
</gene>
<protein>
    <recommendedName>
        <fullName evidence="2">DUF659 domain-containing protein</fullName>
    </recommendedName>
</protein>
<evidence type="ECO:0000259" key="2">
    <source>
        <dbReference type="Pfam" id="PF04937"/>
    </source>
</evidence>
<feature type="domain" description="DUF659" evidence="2">
    <location>
        <begin position="110"/>
        <end position="247"/>
    </location>
</feature>
<dbReference type="AlphaFoldDB" id="A5AZH2"/>
<reference evidence="3" key="1">
    <citation type="journal article" date="2007" name="PLoS ONE">
        <title>The first genome sequence of an elite grapevine cultivar (Pinot noir Vitis vinifera L.): coping with a highly heterozygous genome.</title>
        <authorList>
            <person name="Velasco R."/>
            <person name="Zharkikh A."/>
            <person name="Troggio M."/>
            <person name="Cartwright D.A."/>
            <person name="Cestaro A."/>
            <person name="Pruss D."/>
            <person name="Pindo M."/>
            <person name="FitzGerald L.M."/>
            <person name="Vezzulli S."/>
            <person name="Reid J."/>
            <person name="Malacarne G."/>
            <person name="Iliev D."/>
            <person name="Coppola G."/>
            <person name="Wardell B."/>
            <person name="Micheletti D."/>
            <person name="Macalma T."/>
            <person name="Facci M."/>
            <person name="Mitchell J.T."/>
            <person name="Perazzolli M."/>
            <person name="Eldredge G."/>
            <person name="Gatto P."/>
            <person name="Oyzerski R."/>
            <person name="Moretto M."/>
            <person name="Gutin N."/>
            <person name="Stefanini M."/>
            <person name="Chen Y."/>
            <person name="Segala C."/>
            <person name="Davenport C."/>
            <person name="Dematte L."/>
            <person name="Mraz A."/>
            <person name="Battilana J."/>
            <person name="Stormo K."/>
            <person name="Costa F."/>
            <person name="Tao Q."/>
            <person name="Si-Ammour A."/>
            <person name="Harkins T."/>
            <person name="Lackey A."/>
            <person name="Perbost C."/>
            <person name="Taillon B."/>
            <person name="Stella A."/>
            <person name="Solovyev V."/>
            <person name="Fawcett J.A."/>
            <person name="Sterck L."/>
            <person name="Vandepoele K."/>
            <person name="Grando S.M."/>
            <person name="Toppo S."/>
            <person name="Moser C."/>
            <person name="Lanchbury J."/>
            <person name="Bogden R."/>
            <person name="Skolnick M."/>
            <person name="Sgaramella V."/>
            <person name="Bhatnagar S.K."/>
            <person name="Fontana P."/>
            <person name="Gutin A."/>
            <person name="Van de Peer Y."/>
            <person name="Salamini F."/>
            <person name="Viola R."/>
        </authorList>
    </citation>
    <scope>NUCLEOTIDE SEQUENCE</scope>
</reference>
<dbReference type="EMBL" id="AM441327">
    <property type="protein sequence ID" value="CAN80616.1"/>
    <property type="molecule type" value="Genomic_DNA"/>
</dbReference>
<dbReference type="SUPFAM" id="SSF53098">
    <property type="entry name" value="Ribonuclease H-like"/>
    <property type="match status" value="1"/>
</dbReference>
<dbReference type="Pfam" id="PF04937">
    <property type="entry name" value="DUF659"/>
    <property type="match status" value="1"/>
</dbReference>
<evidence type="ECO:0000256" key="1">
    <source>
        <dbReference type="SAM" id="MobiDB-lite"/>
    </source>
</evidence>
<dbReference type="PANTHER" id="PTHR32166">
    <property type="entry name" value="OSJNBA0013A04.12 PROTEIN"/>
    <property type="match status" value="1"/>
</dbReference>
<name>A5AZH2_VITVI</name>
<dbReference type="InterPro" id="IPR012337">
    <property type="entry name" value="RNaseH-like_sf"/>
</dbReference>
<dbReference type="InterPro" id="IPR007021">
    <property type="entry name" value="DUF659"/>
</dbReference>
<accession>A5AZH2</accession>
<proteinExistence type="predicted"/>
<evidence type="ECO:0000313" key="3">
    <source>
        <dbReference type="EMBL" id="CAN80616.1"/>
    </source>
</evidence>
<organism evidence="3">
    <name type="scientific">Vitis vinifera</name>
    <name type="common">Grape</name>
    <dbReference type="NCBI Taxonomy" id="29760"/>
    <lineage>
        <taxon>Eukaryota</taxon>
        <taxon>Viridiplantae</taxon>
        <taxon>Streptophyta</taxon>
        <taxon>Embryophyta</taxon>
        <taxon>Tracheophyta</taxon>
        <taxon>Spermatophyta</taxon>
        <taxon>Magnoliopsida</taxon>
        <taxon>eudicotyledons</taxon>
        <taxon>Gunneridae</taxon>
        <taxon>Pentapetalae</taxon>
        <taxon>rosids</taxon>
        <taxon>Vitales</taxon>
        <taxon>Vitaceae</taxon>
        <taxon>Viteae</taxon>
        <taxon>Vitis</taxon>
    </lineage>
</organism>